<proteinExistence type="predicted"/>
<comment type="caution">
    <text evidence="1">The sequence shown here is derived from an EMBL/GenBank/DDBJ whole genome shotgun (WGS) entry which is preliminary data.</text>
</comment>
<protein>
    <submittedName>
        <fullName evidence="1">Uncharacterized protein</fullName>
    </submittedName>
</protein>
<organism evidence="1 2">
    <name type="scientific">Gracilariopsis chorda</name>
    <dbReference type="NCBI Taxonomy" id="448386"/>
    <lineage>
        <taxon>Eukaryota</taxon>
        <taxon>Rhodophyta</taxon>
        <taxon>Florideophyceae</taxon>
        <taxon>Rhodymeniophycidae</taxon>
        <taxon>Gracilariales</taxon>
        <taxon>Gracilariaceae</taxon>
        <taxon>Gracilariopsis</taxon>
    </lineage>
</organism>
<dbReference type="OrthoDB" id="2507178at2759"/>
<dbReference type="AlphaFoldDB" id="A0A2V3J4H6"/>
<accession>A0A2V3J4H6</accession>
<name>A0A2V3J4H6_9FLOR</name>
<sequence>MTVSEISKKKMVRGSSFTPAIAKSWVIVSENFTVGTQQKSDAFYVAVTHLYKETPKPANRVERSVSSIKAWCKTIPKDCMIFNGCNARLARQGITGVSPRDIIKMSTAVHNGINMSHVSEDCGPPLQHY</sequence>
<dbReference type="EMBL" id="NBIV01000007">
    <property type="protein sequence ID" value="PXF49213.1"/>
    <property type="molecule type" value="Genomic_DNA"/>
</dbReference>
<dbReference type="Proteomes" id="UP000247409">
    <property type="component" value="Unassembled WGS sequence"/>
</dbReference>
<keyword evidence="2" id="KW-1185">Reference proteome</keyword>
<reference evidence="1 2" key="1">
    <citation type="journal article" date="2018" name="Mol. Biol. Evol.">
        <title>Analysis of the draft genome of the red seaweed Gracilariopsis chorda provides insights into genome size evolution in Rhodophyta.</title>
        <authorList>
            <person name="Lee J."/>
            <person name="Yang E.C."/>
            <person name="Graf L."/>
            <person name="Yang J.H."/>
            <person name="Qiu H."/>
            <person name="Zel Zion U."/>
            <person name="Chan C.X."/>
            <person name="Stephens T.G."/>
            <person name="Weber A.P.M."/>
            <person name="Boo G.H."/>
            <person name="Boo S.M."/>
            <person name="Kim K.M."/>
            <person name="Shin Y."/>
            <person name="Jung M."/>
            <person name="Lee S.J."/>
            <person name="Yim H.S."/>
            <person name="Lee J.H."/>
            <person name="Bhattacharya D."/>
            <person name="Yoon H.S."/>
        </authorList>
    </citation>
    <scope>NUCLEOTIDE SEQUENCE [LARGE SCALE GENOMIC DNA]</scope>
    <source>
        <strain evidence="1 2">SKKU-2015</strain>
        <tissue evidence="1">Whole body</tissue>
    </source>
</reference>
<evidence type="ECO:0000313" key="1">
    <source>
        <dbReference type="EMBL" id="PXF49213.1"/>
    </source>
</evidence>
<gene>
    <name evidence="1" type="ORF">BWQ96_01002</name>
</gene>
<evidence type="ECO:0000313" key="2">
    <source>
        <dbReference type="Proteomes" id="UP000247409"/>
    </source>
</evidence>